<dbReference type="InterPro" id="IPR006603">
    <property type="entry name" value="PQ-loop_rpt"/>
</dbReference>
<comment type="catalytic activity">
    <reaction evidence="8">
        <text>L-cystine(out) + H(+)(out) = L-cystine(in) + H(+)(in)</text>
        <dbReference type="Rhea" id="RHEA:66172"/>
        <dbReference type="ChEBI" id="CHEBI:15378"/>
        <dbReference type="ChEBI" id="CHEBI:35491"/>
    </reaction>
    <physiologicalReaction direction="left-to-right" evidence="8">
        <dbReference type="Rhea" id="RHEA:66173"/>
    </physiologicalReaction>
</comment>
<evidence type="ECO:0000256" key="2">
    <source>
        <dbReference type="ARBA" id="ARBA00006855"/>
    </source>
</evidence>
<feature type="transmembrane region" description="Helical" evidence="9">
    <location>
        <begin position="90"/>
        <end position="106"/>
    </location>
</feature>
<dbReference type="InterPro" id="IPR005282">
    <property type="entry name" value="LC_transporter"/>
</dbReference>
<feature type="transmembrane region" description="Helical" evidence="9">
    <location>
        <begin position="20"/>
        <end position="42"/>
    </location>
</feature>
<evidence type="ECO:0000256" key="3">
    <source>
        <dbReference type="ARBA" id="ARBA00022448"/>
    </source>
</evidence>
<dbReference type="EMBL" id="BMAT01004406">
    <property type="protein sequence ID" value="GFR72800.1"/>
    <property type="molecule type" value="Genomic_DNA"/>
</dbReference>
<name>A0AAV4FKG5_9GAST</name>
<feature type="transmembrane region" description="Helical" evidence="9">
    <location>
        <begin position="126"/>
        <end position="147"/>
    </location>
</feature>
<evidence type="ECO:0000256" key="1">
    <source>
        <dbReference type="ARBA" id="ARBA00004127"/>
    </source>
</evidence>
<dbReference type="GO" id="GO:0005774">
    <property type="term" value="C:vacuolar membrane"/>
    <property type="evidence" value="ECO:0007669"/>
    <property type="project" value="TreeGrafter"/>
</dbReference>
<keyword evidence="11" id="KW-1185">Reference proteome</keyword>
<protein>
    <submittedName>
        <fullName evidence="10">Cystinosin-like</fullName>
    </submittedName>
</protein>
<organism evidence="10 11">
    <name type="scientific">Elysia marginata</name>
    <dbReference type="NCBI Taxonomy" id="1093978"/>
    <lineage>
        <taxon>Eukaryota</taxon>
        <taxon>Metazoa</taxon>
        <taxon>Spiralia</taxon>
        <taxon>Lophotrochozoa</taxon>
        <taxon>Mollusca</taxon>
        <taxon>Gastropoda</taxon>
        <taxon>Heterobranchia</taxon>
        <taxon>Euthyneura</taxon>
        <taxon>Panpulmonata</taxon>
        <taxon>Sacoglossa</taxon>
        <taxon>Placobranchoidea</taxon>
        <taxon>Plakobranchidae</taxon>
        <taxon>Elysia</taxon>
    </lineage>
</organism>
<keyword evidence="6 9" id="KW-1133">Transmembrane helix</keyword>
<dbReference type="Gene3D" id="1.20.1280.290">
    <property type="match status" value="1"/>
</dbReference>
<dbReference type="GO" id="GO:0012505">
    <property type="term" value="C:endomembrane system"/>
    <property type="evidence" value="ECO:0007669"/>
    <property type="project" value="UniProtKB-SubCell"/>
</dbReference>
<keyword evidence="3" id="KW-0813">Transport</keyword>
<keyword evidence="4 9" id="KW-0812">Transmembrane</keyword>
<evidence type="ECO:0000313" key="11">
    <source>
        <dbReference type="Proteomes" id="UP000762676"/>
    </source>
</evidence>
<comment type="caution">
    <text evidence="10">The sequence shown here is derived from an EMBL/GenBank/DDBJ whole genome shotgun (WGS) entry which is preliminary data.</text>
</comment>
<keyword evidence="7 9" id="KW-0472">Membrane</keyword>
<dbReference type="PANTHER" id="PTHR13131">
    <property type="entry name" value="CYSTINOSIN"/>
    <property type="match status" value="1"/>
</dbReference>
<dbReference type="SMART" id="SM00679">
    <property type="entry name" value="CTNS"/>
    <property type="match status" value="1"/>
</dbReference>
<evidence type="ECO:0000256" key="8">
    <source>
        <dbReference type="ARBA" id="ARBA00048473"/>
    </source>
</evidence>
<evidence type="ECO:0000256" key="4">
    <source>
        <dbReference type="ARBA" id="ARBA00022692"/>
    </source>
</evidence>
<dbReference type="Proteomes" id="UP000762676">
    <property type="component" value="Unassembled WGS sequence"/>
</dbReference>
<evidence type="ECO:0000256" key="9">
    <source>
        <dbReference type="SAM" id="Phobius"/>
    </source>
</evidence>
<dbReference type="AlphaFoldDB" id="A0AAV4FKG5"/>
<evidence type="ECO:0000256" key="5">
    <source>
        <dbReference type="ARBA" id="ARBA00022737"/>
    </source>
</evidence>
<reference evidence="10 11" key="1">
    <citation type="journal article" date="2021" name="Elife">
        <title>Chloroplast acquisition without the gene transfer in kleptoplastic sea slugs, Plakobranchus ocellatus.</title>
        <authorList>
            <person name="Maeda T."/>
            <person name="Takahashi S."/>
            <person name="Yoshida T."/>
            <person name="Shimamura S."/>
            <person name="Takaki Y."/>
            <person name="Nagai Y."/>
            <person name="Toyoda A."/>
            <person name="Suzuki Y."/>
            <person name="Arimoto A."/>
            <person name="Ishii H."/>
            <person name="Satoh N."/>
            <person name="Nishiyama T."/>
            <person name="Hasebe M."/>
            <person name="Maruyama T."/>
            <person name="Minagawa J."/>
            <person name="Obokata J."/>
            <person name="Shigenobu S."/>
        </authorList>
    </citation>
    <scope>NUCLEOTIDE SEQUENCE [LARGE SCALE GENOMIC DNA]</scope>
</reference>
<evidence type="ECO:0000256" key="6">
    <source>
        <dbReference type="ARBA" id="ARBA00022989"/>
    </source>
</evidence>
<dbReference type="GO" id="GO:0015184">
    <property type="term" value="F:L-cystine transmembrane transporter activity"/>
    <property type="evidence" value="ECO:0007669"/>
    <property type="project" value="TreeGrafter"/>
</dbReference>
<keyword evidence="5" id="KW-0677">Repeat</keyword>
<accession>A0AAV4FKG5</accession>
<comment type="subcellular location">
    <subcellularLocation>
        <location evidence="1">Endomembrane system</location>
        <topology evidence="1">Multi-pass membrane protein</topology>
    </subcellularLocation>
</comment>
<sequence length="373" mass="42029">MEMTVLFYRHQRGHQKVSEWTRVILVMIGIVVTSSLIMPAAAPGRCSWTWFKSVNALSYVKVVVTVLKYWPQVLLNYRRKSTEGWSVHNVLLDFFGGWISLIQMFIDATASGSGNWQSGFQNIVKYWLCVITLVFDSIFLMQHYALYARKPPEYQHLQGLQGVLEVEASEDENETRDIVREIYAAQTPRVSLQGSHLVSHYDSERQTVPSINQQRLTSRGFRYPPINHGGWNTTLGAGSVEARPFSVTNSGPSAKKSHPSGENKCIHGPGHPCHQARVTNVQDIADDVPINSPTVDGSGNRETERSPILYNQTRGTYGALYPTGAINTPSNISAAHHPDRPEADVFHGLNREEVEQLQRQYQDLGIHFYLPRN</sequence>
<evidence type="ECO:0000256" key="7">
    <source>
        <dbReference type="ARBA" id="ARBA00023136"/>
    </source>
</evidence>
<dbReference type="PANTHER" id="PTHR13131:SF5">
    <property type="entry name" value="CYSTINOSIN"/>
    <property type="match status" value="1"/>
</dbReference>
<gene>
    <name evidence="10" type="ORF">ElyMa_002122200</name>
</gene>
<comment type="similarity">
    <text evidence="2">Belongs to the cystinosin family.</text>
</comment>
<proteinExistence type="inferred from homology"/>
<dbReference type="Pfam" id="PF04193">
    <property type="entry name" value="PQ-loop"/>
    <property type="match status" value="1"/>
</dbReference>
<evidence type="ECO:0000313" key="10">
    <source>
        <dbReference type="EMBL" id="GFR72800.1"/>
    </source>
</evidence>